<gene>
    <name evidence="1" type="ORF">D3H34_01945</name>
</gene>
<reference evidence="1 2" key="1">
    <citation type="submission" date="2018-09" db="EMBL/GenBank/DDBJ databases">
        <title>Acidovorax cavernicola nov. sp. isolated from Gruta de las Maravillas (Aracena, Spain).</title>
        <authorList>
            <person name="Jurado V."/>
            <person name="Gutierrez-Patricio S."/>
            <person name="Gonzalez-Pimentel J.L."/>
            <person name="Miller A.Z."/>
            <person name="Laiz L."/>
            <person name="Saiz-Jimenez C."/>
        </authorList>
    </citation>
    <scope>NUCLEOTIDE SEQUENCE [LARGE SCALE GENOMIC DNA]</scope>
    <source>
        <strain evidence="1 2">1011MAR4D40.2</strain>
    </source>
</reference>
<organism evidence="1 2">
    <name type="scientific">Acidovorax cavernicola</name>
    <dbReference type="NCBI Taxonomy" id="1675792"/>
    <lineage>
        <taxon>Bacteria</taxon>
        <taxon>Pseudomonadati</taxon>
        <taxon>Pseudomonadota</taxon>
        <taxon>Betaproteobacteria</taxon>
        <taxon>Burkholderiales</taxon>
        <taxon>Comamonadaceae</taxon>
        <taxon>Acidovorax</taxon>
    </lineage>
</organism>
<accession>A0A9X8GXG0</accession>
<evidence type="ECO:0000313" key="1">
    <source>
        <dbReference type="EMBL" id="RIX85317.1"/>
    </source>
</evidence>
<protein>
    <submittedName>
        <fullName evidence="1">Uncharacterized protein</fullName>
    </submittedName>
</protein>
<proteinExistence type="predicted"/>
<sequence length="72" mass="7983">MPRFVVQSTMTGRFLCPSGKDGTPEWVRLLREAGGGVVGDFETALELVHEWSEMDEPVVVVDLDRLGTANDY</sequence>
<dbReference type="Proteomes" id="UP000265619">
    <property type="component" value="Unassembled WGS sequence"/>
</dbReference>
<evidence type="ECO:0000313" key="2">
    <source>
        <dbReference type="Proteomes" id="UP000265619"/>
    </source>
</evidence>
<dbReference type="EMBL" id="QXMN01000001">
    <property type="protein sequence ID" value="RIX85317.1"/>
    <property type="molecule type" value="Genomic_DNA"/>
</dbReference>
<dbReference type="AlphaFoldDB" id="A0A9X8GXG0"/>
<comment type="caution">
    <text evidence="1">The sequence shown here is derived from an EMBL/GenBank/DDBJ whole genome shotgun (WGS) entry which is preliminary data.</text>
</comment>
<dbReference type="RefSeq" id="WP_119551698.1">
    <property type="nucleotide sequence ID" value="NZ_QXMN01000001.1"/>
</dbReference>
<dbReference type="OrthoDB" id="8819444at2"/>
<keyword evidence="2" id="KW-1185">Reference proteome</keyword>
<name>A0A9X8GXG0_9BURK</name>